<evidence type="ECO:0000313" key="1">
    <source>
        <dbReference type="EMBL" id="MEH0557708.1"/>
    </source>
</evidence>
<evidence type="ECO:0000313" key="2">
    <source>
        <dbReference type="Proteomes" id="UP001382181"/>
    </source>
</evidence>
<reference evidence="1 2" key="1">
    <citation type="submission" date="2023-04" db="EMBL/GenBank/DDBJ databases">
        <title>Genomic diversity of scab-causing Streptomyces spp. in the province of Quebec, Canada.</title>
        <authorList>
            <person name="Biessy A."/>
            <person name="Cadieux M."/>
            <person name="Ciotola M."/>
            <person name="Filion M."/>
        </authorList>
    </citation>
    <scope>NUCLEOTIDE SEQUENCE [LARGE SCALE GENOMIC DNA]</scope>
    <source>
        <strain evidence="1 2">B21-103</strain>
    </source>
</reference>
<name>A0ABU7ZUA3_9ACTN</name>
<proteinExistence type="predicted"/>
<sequence>MTSDKKTMLSPGRTMATGYTGSIFLTGLANNWNVRLEKPVEQEMPDGKMRTYVHGRGKNGMTVSVGYADHKNMSSLLCDAGTKEPGDFEFLASCTGLDVAGIDHAKASSWLDRAKKETDSLYEKQVTKTGIEQEYVVSGVLVSGPVRMVLHRTYGRYSLRILGGAAV</sequence>
<keyword evidence="2" id="KW-1185">Reference proteome</keyword>
<dbReference type="Proteomes" id="UP001382181">
    <property type="component" value="Unassembled WGS sequence"/>
</dbReference>
<dbReference type="EMBL" id="JARUMK010000001">
    <property type="protein sequence ID" value="MEH0557708.1"/>
    <property type="molecule type" value="Genomic_DNA"/>
</dbReference>
<protein>
    <submittedName>
        <fullName evidence="1">Uncharacterized protein</fullName>
    </submittedName>
</protein>
<accession>A0ABU7ZUA3</accession>
<gene>
    <name evidence="1" type="ORF">QBA37_00185</name>
</gene>
<organism evidence="1 2">
    <name type="scientific">Streptomyces silvae</name>
    <dbReference type="NCBI Taxonomy" id="2803812"/>
    <lineage>
        <taxon>Bacteria</taxon>
        <taxon>Bacillati</taxon>
        <taxon>Actinomycetota</taxon>
        <taxon>Actinomycetes</taxon>
        <taxon>Kitasatosporales</taxon>
        <taxon>Streptomycetaceae</taxon>
        <taxon>Streptomyces</taxon>
    </lineage>
</organism>
<dbReference type="RefSeq" id="WP_319225852.1">
    <property type="nucleotide sequence ID" value="NZ_JARUMK010000001.1"/>
</dbReference>
<comment type="caution">
    <text evidence="1">The sequence shown here is derived from an EMBL/GenBank/DDBJ whole genome shotgun (WGS) entry which is preliminary data.</text>
</comment>